<gene>
    <name evidence="3" type="ORF">LTR82_002198</name>
</gene>
<feature type="domain" description="PD-(D/E)XK nuclease-like" evidence="2">
    <location>
        <begin position="237"/>
        <end position="494"/>
    </location>
</feature>
<feature type="compositionally biased region" description="Basic and acidic residues" evidence="1">
    <location>
        <begin position="120"/>
        <end position="132"/>
    </location>
</feature>
<evidence type="ECO:0000256" key="1">
    <source>
        <dbReference type="SAM" id="MobiDB-lite"/>
    </source>
</evidence>
<dbReference type="AlphaFoldDB" id="A0AAN6FXP0"/>
<dbReference type="Pfam" id="PF20516">
    <property type="entry name" value="PDDEXK_12"/>
    <property type="match status" value="1"/>
</dbReference>
<reference evidence="3" key="1">
    <citation type="submission" date="2021-12" db="EMBL/GenBank/DDBJ databases">
        <title>Black yeast isolated from Biological Soil Crust.</title>
        <authorList>
            <person name="Kurbessoian T."/>
        </authorList>
    </citation>
    <scope>NUCLEOTIDE SEQUENCE</scope>
    <source>
        <strain evidence="3">CCFEE 5208</strain>
    </source>
</reference>
<dbReference type="EMBL" id="JASUXU010000004">
    <property type="protein sequence ID" value="KAK0326358.1"/>
    <property type="molecule type" value="Genomic_DNA"/>
</dbReference>
<evidence type="ECO:0000313" key="4">
    <source>
        <dbReference type="Proteomes" id="UP001168146"/>
    </source>
</evidence>
<evidence type="ECO:0000259" key="2">
    <source>
        <dbReference type="Pfam" id="PF20516"/>
    </source>
</evidence>
<comment type="caution">
    <text evidence="3">The sequence shown here is derived from an EMBL/GenBank/DDBJ whole genome shotgun (WGS) entry which is preliminary data.</text>
</comment>
<feature type="compositionally biased region" description="Low complexity" evidence="1">
    <location>
        <begin position="148"/>
        <end position="162"/>
    </location>
</feature>
<feature type="compositionally biased region" description="Basic and acidic residues" evidence="1">
    <location>
        <begin position="38"/>
        <end position="54"/>
    </location>
</feature>
<accession>A0AAN6FXP0</accession>
<feature type="region of interest" description="Disordered" evidence="1">
    <location>
        <begin position="23"/>
        <end position="172"/>
    </location>
</feature>
<name>A0AAN6FXP0_9PEZI</name>
<dbReference type="InterPro" id="IPR046797">
    <property type="entry name" value="PDDEXK_12"/>
</dbReference>
<dbReference type="Proteomes" id="UP001168146">
    <property type="component" value="Unassembled WGS sequence"/>
</dbReference>
<organism evidence="3 4">
    <name type="scientific">Friedmanniomyces endolithicus</name>
    <dbReference type="NCBI Taxonomy" id="329885"/>
    <lineage>
        <taxon>Eukaryota</taxon>
        <taxon>Fungi</taxon>
        <taxon>Dikarya</taxon>
        <taxon>Ascomycota</taxon>
        <taxon>Pezizomycotina</taxon>
        <taxon>Dothideomycetes</taxon>
        <taxon>Dothideomycetidae</taxon>
        <taxon>Mycosphaerellales</taxon>
        <taxon>Teratosphaeriaceae</taxon>
        <taxon>Friedmanniomyces</taxon>
    </lineage>
</organism>
<sequence>MWNIEEWMRANTAQQDAVLDRQCRAFSPPSGGKRKRERAIQHELPERDAARRPWDILGTNTVLMTGRRQSPRKVQTREPNDEYSNDATPKAPPPRQSRAALADQTSTGSPRKAKSARTGAVDDRNRELDARFQDVLLPAPHPSPPRSSPTRSDTSSQQSSSSRRSKSPVKNLADLRLTDASIAYTHVATASVPDDVQDLHQRLKDIHDGIAIIPQAVKQAIEERGMGRVRSWSLSASSAVPDPAKELDMLEEIWHAATDCHQQGASEAAWNDDVHSCVFRAAFKPYNDIRSHNVTTARPFPEFMPRSGSGQPVLKVVDYTVNFEPSPADQDRIITLLRQEPQPLSSIVQTPYHPVRFKPAAFSIETKVDGGEQYARIQLGLWAAAHYLRLERLLQQDDDYAGSMAKLPTHPLLVANSHAWSLHFACQRRSINSGQNYHSASSLGGGVASQGDVNREVQIIDAALELGNTQTLVGVYKLVASLRCLADWSRDEMWPRWVDIFLNEDS</sequence>
<protein>
    <recommendedName>
        <fullName evidence="2">PD-(D/E)XK nuclease-like domain-containing protein</fullName>
    </recommendedName>
</protein>
<evidence type="ECO:0000313" key="3">
    <source>
        <dbReference type="EMBL" id="KAK0326358.1"/>
    </source>
</evidence>
<proteinExistence type="predicted"/>